<dbReference type="InterPro" id="IPR011250">
    <property type="entry name" value="OMP/PagP_B-barrel"/>
</dbReference>
<gene>
    <name evidence="5" type="ORF">LL252_17870</name>
</gene>
<organism evidence="5 6">
    <name type="scientific">Alloalcanivorax marinus</name>
    <dbReference type="NCBI Taxonomy" id="1177169"/>
    <lineage>
        <taxon>Bacteria</taxon>
        <taxon>Pseudomonadati</taxon>
        <taxon>Pseudomonadota</taxon>
        <taxon>Gammaproteobacteria</taxon>
        <taxon>Oceanospirillales</taxon>
        <taxon>Alcanivoracaceae</taxon>
        <taxon>Alloalcanivorax</taxon>
    </lineage>
</organism>
<dbReference type="InterPro" id="IPR027385">
    <property type="entry name" value="Beta-barrel_OMP"/>
</dbReference>
<comment type="caution">
    <text evidence="5">The sequence shown here is derived from an EMBL/GenBank/DDBJ whole genome shotgun (WGS) entry which is preliminary data.</text>
</comment>
<reference evidence="5" key="1">
    <citation type="submission" date="2021-10" db="EMBL/GenBank/DDBJ databases">
        <title>The diversity and Nitrogen Metabolism of Culturable Nitrate-Utilizing Bacteria Within the Oxygen Minimum Zone of the Changjiang (Yangtze River)Estuary.</title>
        <authorList>
            <person name="Zhang D."/>
            <person name="Zheng J."/>
            <person name="Liu S."/>
            <person name="He W."/>
        </authorList>
    </citation>
    <scope>NUCLEOTIDE SEQUENCE</scope>
    <source>
        <strain evidence="5">FXH-223</strain>
    </source>
</reference>
<feature type="chain" id="PRO_5040449239" evidence="3">
    <location>
        <begin position="23"/>
        <end position="267"/>
    </location>
</feature>
<dbReference type="EMBL" id="JAJGNA010000038">
    <property type="protein sequence ID" value="MCC4310439.1"/>
    <property type="molecule type" value="Genomic_DNA"/>
</dbReference>
<evidence type="ECO:0000259" key="4">
    <source>
        <dbReference type="Pfam" id="PF13505"/>
    </source>
</evidence>
<feature type="region of interest" description="Disordered" evidence="2">
    <location>
        <begin position="173"/>
        <end position="192"/>
    </location>
</feature>
<dbReference type="SUPFAM" id="SSF56925">
    <property type="entry name" value="OMPA-like"/>
    <property type="match status" value="1"/>
</dbReference>
<protein>
    <submittedName>
        <fullName evidence="5">Porin family protein</fullName>
    </submittedName>
</protein>
<evidence type="ECO:0000256" key="3">
    <source>
        <dbReference type="SAM" id="SignalP"/>
    </source>
</evidence>
<dbReference type="Gene3D" id="2.40.160.20">
    <property type="match status" value="1"/>
</dbReference>
<keyword evidence="1 3" id="KW-0732">Signal</keyword>
<evidence type="ECO:0000256" key="1">
    <source>
        <dbReference type="ARBA" id="ARBA00022729"/>
    </source>
</evidence>
<proteinExistence type="predicted"/>
<dbReference type="AlphaFoldDB" id="A0A9Q3YP20"/>
<accession>A0A9Q3YP20</accession>
<dbReference type="RefSeq" id="WP_228235135.1">
    <property type="nucleotide sequence ID" value="NZ_ARXL01000008.1"/>
</dbReference>
<evidence type="ECO:0000313" key="6">
    <source>
        <dbReference type="Proteomes" id="UP001108027"/>
    </source>
</evidence>
<dbReference type="Pfam" id="PF13505">
    <property type="entry name" value="OMP_b-brl"/>
    <property type="match status" value="1"/>
</dbReference>
<feature type="signal peptide" evidence="3">
    <location>
        <begin position="1"/>
        <end position="22"/>
    </location>
</feature>
<dbReference type="Proteomes" id="UP001108027">
    <property type="component" value="Unassembled WGS sequence"/>
</dbReference>
<feature type="domain" description="Outer membrane protein beta-barrel" evidence="4">
    <location>
        <begin position="11"/>
        <end position="267"/>
    </location>
</feature>
<keyword evidence="6" id="KW-1185">Reference proteome</keyword>
<evidence type="ECO:0000256" key="2">
    <source>
        <dbReference type="SAM" id="MobiDB-lite"/>
    </source>
</evidence>
<sequence length="267" mass="28973">MTHLKSTALLTLLCCHTGTALAAETPDNREGMYLGVLAGVGTLDSTNLRQTGTVRLPHPLPPLPVDADGDTNSPHAALGGLQLGYQWPGRRSATSGWGLQSAIEFEGLYLDKHDLEGDMPIQPGFLGTQYVTADLDGYVLLANIVLTLETPWSQRFLPYAGLGAGTARISLTDADSANPSEPGINHFNSDPDDSDTATAWQFKLGITGELTRRLALFAEYRYLNIDATRYTFGATVYPGQHPPTDAWNARLGELEYSLFVAGLRYRF</sequence>
<name>A0A9Q3YP20_9GAMM</name>
<evidence type="ECO:0000313" key="5">
    <source>
        <dbReference type="EMBL" id="MCC4310439.1"/>
    </source>
</evidence>